<organism evidence="1 2">
    <name type="scientific">Tetrasphaera phage TJE1</name>
    <dbReference type="NCBI Taxonomy" id="981335"/>
    <lineage>
        <taxon>Viruses</taxon>
        <taxon>Duplodnaviria</taxon>
        <taxon>Heunggongvirae</taxon>
        <taxon>Uroviricota</taxon>
        <taxon>Caudoviricetes</taxon>
        <taxon>Tijeunavirus</taxon>
        <taxon>Tijeunavirus TJE1</taxon>
    </lineage>
</organism>
<name>G4W990_9CAUD</name>
<sequence length="72" mass="7533">MSNDNSGPAFPSEGGPYVRDGMTKRELIAMNALQGILANSAMIDQSSPGSFNWASVAATKFADALLAELAKE</sequence>
<dbReference type="EMBL" id="HQ225832">
    <property type="protein sequence ID" value="ADX42578.1"/>
    <property type="molecule type" value="Genomic_DNA"/>
</dbReference>
<dbReference type="RefSeq" id="YP_007237970.1">
    <property type="nucleotide sequence ID" value="NC_019930.1"/>
</dbReference>
<evidence type="ECO:0000313" key="1">
    <source>
        <dbReference type="EMBL" id="ADX42578.1"/>
    </source>
</evidence>
<reference evidence="1 2" key="1">
    <citation type="journal article" date="2012" name="Virus Genes">
        <title>Isolation and complete genome sequence of a bacteriophage lysing Tetrasphaera jenkinsii, a filamentous bacteria responsible for bulking in activated sludge.</title>
        <authorList>
            <person name="Petrovski S."/>
            <person name="Tillett D."/>
            <person name="Seviour R.J."/>
        </authorList>
    </citation>
    <scope>NUCLEOTIDE SEQUENCE [LARGE SCALE GENOMIC DNA]</scope>
</reference>
<evidence type="ECO:0000313" key="2">
    <source>
        <dbReference type="Proteomes" id="UP000002653"/>
    </source>
</evidence>
<dbReference type="Proteomes" id="UP000002653">
    <property type="component" value="Segment"/>
</dbReference>
<protein>
    <submittedName>
        <fullName evidence="1">Uncharacterized protein</fullName>
    </submittedName>
</protein>
<accession>G4W990</accession>
<keyword evidence="2" id="KW-1185">Reference proteome</keyword>
<dbReference type="GeneID" id="14297483"/>
<proteinExistence type="predicted"/>
<dbReference type="KEGG" id="vg:14297483"/>